<sequence>MGRVSAHVLWLCAVLAMVACFGVGAQAGRTQAGRTLLQSTCANPALPDVNLTAYAGVWYQIGATAVQKSFTETDAVCISGRYSLITSGPNNNAIRIRLDSYNTSSGDYSALIGLLNVNGRSFNLQFPGLPASDYRIIYLKGDPIKDRYKTAMTYSCTTGSTQAINILSRKPTLDGDTIAELVAYAQSLGITLEANNQIVLTPQDAITCGRNDD</sequence>
<evidence type="ECO:0000313" key="3">
    <source>
        <dbReference type="EMBL" id="KAG0561176.1"/>
    </source>
</evidence>
<feature type="chain" id="PRO_5035950205" description="Lipocalin/cytosolic fatty-acid binding domain-containing protein" evidence="1">
    <location>
        <begin position="28"/>
        <end position="213"/>
    </location>
</feature>
<gene>
    <name evidence="3" type="ORF">KC19_9G042900</name>
</gene>
<name>A0A8T0GNM3_CERPU</name>
<organism evidence="3 4">
    <name type="scientific">Ceratodon purpureus</name>
    <name type="common">Fire moss</name>
    <name type="synonym">Dicranum purpureum</name>
    <dbReference type="NCBI Taxonomy" id="3225"/>
    <lineage>
        <taxon>Eukaryota</taxon>
        <taxon>Viridiplantae</taxon>
        <taxon>Streptophyta</taxon>
        <taxon>Embryophyta</taxon>
        <taxon>Bryophyta</taxon>
        <taxon>Bryophytina</taxon>
        <taxon>Bryopsida</taxon>
        <taxon>Dicranidae</taxon>
        <taxon>Pseudoditrichales</taxon>
        <taxon>Ditrichaceae</taxon>
        <taxon>Ceratodon</taxon>
    </lineage>
</organism>
<dbReference type="Pfam" id="PF08212">
    <property type="entry name" value="Lipocalin_2"/>
    <property type="match status" value="1"/>
</dbReference>
<dbReference type="GO" id="GO:0006629">
    <property type="term" value="P:lipid metabolic process"/>
    <property type="evidence" value="ECO:0007669"/>
    <property type="project" value="TreeGrafter"/>
</dbReference>
<dbReference type="Proteomes" id="UP000822688">
    <property type="component" value="Chromosome 9"/>
</dbReference>
<dbReference type="PANTHER" id="PTHR10612">
    <property type="entry name" value="APOLIPOPROTEIN D"/>
    <property type="match status" value="1"/>
</dbReference>
<feature type="domain" description="Lipocalin/cytosolic fatty-acid binding" evidence="2">
    <location>
        <begin position="49"/>
        <end position="192"/>
    </location>
</feature>
<evidence type="ECO:0000259" key="2">
    <source>
        <dbReference type="Pfam" id="PF08212"/>
    </source>
</evidence>
<dbReference type="EMBL" id="CM026430">
    <property type="protein sequence ID" value="KAG0561176.1"/>
    <property type="molecule type" value="Genomic_DNA"/>
</dbReference>
<dbReference type="PANTHER" id="PTHR10612:SF34">
    <property type="entry name" value="APOLIPOPROTEIN D"/>
    <property type="match status" value="1"/>
</dbReference>
<protein>
    <recommendedName>
        <fullName evidence="2">Lipocalin/cytosolic fatty-acid binding domain-containing protein</fullName>
    </recommendedName>
</protein>
<keyword evidence="1" id="KW-0732">Signal</keyword>
<proteinExistence type="predicted"/>
<evidence type="ECO:0000256" key="1">
    <source>
        <dbReference type="SAM" id="SignalP"/>
    </source>
</evidence>
<dbReference type="InterPro" id="IPR012674">
    <property type="entry name" value="Calycin"/>
</dbReference>
<feature type="signal peptide" evidence="1">
    <location>
        <begin position="1"/>
        <end position="27"/>
    </location>
</feature>
<keyword evidence="4" id="KW-1185">Reference proteome</keyword>
<dbReference type="AlphaFoldDB" id="A0A8T0GNM3"/>
<dbReference type="GO" id="GO:0005737">
    <property type="term" value="C:cytoplasm"/>
    <property type="evidence" value="ECO:0007669"/>
    <property type="project" value="TreeGrafter"/>
</dbReference>
<reference evidence="3" key="1">
    <citation type="submission" date="2020-06" db="EMBL/GenBank/DDBJ databases">
        <title>WGS assembly of Ceratodon purpureus strain R40.</title>
        <authorList>
            <person name="Carey S.B."/>
            <person name="Jenkins J."/>
            <person name="Shu S."/>
            <person name="Lovell J.T."/>
            <person name="Sreedasyam A."/>
            <person name="Maumus F."/>
            <person name="Tiley G.P."/>
            <person name="Fernandez-Pozo N."/>
            <person name="Barry K."/>
            <person name="Chen C."/>
            <person name="Wang M."/>
            <person name="Lipzen A."/>
            <person name="Daum C."/>
            <person name="Saski C.A."/>
            <person name="Payton A.C."/>
            <person name="Mcbreen J.C."/>
            <person name="Conrad R.E."/>
            <person name="Kollar L.M."/>
            <person name="Olsson S."/>
            <person name="Huttunen S."/>
            <person name="Landis J.B."/>
            <person name="Wickett N.J."/>
            <person name="Johnson M.G."/>
            <person name="Rensing S.A."/>
            <person name="Grimwood J."/>
            <person name="Schmutz J."/>
            <person name="Mcdaniel S.F."/>
        </authorList>
    </citation>
    <scope>NUCLEOTIDE SEQUENCE</scope>
    <source>
        <strain evidence="3">R40</strain>
    </source>
</reference>
<dbReference type="SUPFAM" id="SSF50814">
    <property type="entry name" value="Lipocalins"/>
    <property type="match status" value="1"/>
</dbReference>
<dbReference type="InterPro" id="IPR000566">
    <property type="entry name" value="Lipocln_cytosolic_FA-bd_dom"/>
</dbReference>
<accession>A0A8T0GNM3</accession>
<dbReference type="GO" id="GO:0000302">
    <property type="term" value="P:response to reactive oxygen species"/>
    <property type="evidence" value="ECO:0007669"/>
    <property type="project" value="TreeGrafter"/>
</dbReference>
<dbReference type="Gene3D" id="2.40.128.20">
    <property type="match status" value="1"/>
</dbReference>
<evidence type="ECO:0000313" key="4">
    <source>
        <dbReference type="Proteomes" id="UP000822688"/>
    </source>
</evidence>
<comment type="caution">
    <text evidence="3">The sequence shown here is derived from an EMBL/GenBank/DDBJ whole genome shotgun (WGS) entry which is preliminary data.</text>
</comment>
<dbReference type="PROSITE" id="PS51257">
    <property type="entry name" value="PROKAR_LIPOPROTEIN"/>
    <property type="match status" value="1"/>
</dbReference>
<dbReference type="OrthoDB" id="565904at2759"/>